<sequence>MEDKKQLEAYYGLPQEVKFCKKCVMSNQRPASTIEFKHTKDSKKTTMNFDEHGVCDACRTAEAKERIDWHKREEELLQLLDKHRSKDGSYDCLVPGSGGKDSAYQAHVLKYKYGMNPLTCTWPPILYTDYGYKNFHNWLDSGFDNISFNRNGKVMKLLTKLSIENLYHPFQTFILGQKNLAPKIAARYGIPLIFYGENEAEYGNPIADNATSLRDKSYYSYKNLDEIFLGGVSIRELREKYNVPLNDLLSFLPADATELEKSNVEIHYLGYYLKWTPQEVYYYAVENTGFKARPFRTQGTYSKYNSIDDKIDDLHYFTTYTKFGIGRATYDAAQEIRNSHITREEGVALVKRFDGEFPDRYFNEIMEYLDIDPDYFRNELADRFRSPHLWGKDEKGDWKLRHNVAGTGIED</sequence>
<proteinExistence type="predicted"/>
<dbReference type="STRING" id="288992.SAMN04488522_11048"/>
<keyword evidence="2" id="KW-1185">Reference proteome</keyword>
<evidence type="ECO:0000313" key="2">
    <source>
        <dbReference type="Proteomes" id="UP000184287"/>
    </source>
</evidence>
<organism evidence="1 2">
    <name type="scientific">Pedobacter caeni</name>
    <dbReference type="NCBI Taxonomy" id="288992"/>
    <lineage>
        <taxon>Bacteria</taxon>
        <taxon>Pseudomonadati</taxon>
        <taxon>Bacteroidota</taxon>
        <taxon>Sphingobacteriia</taxon>
        <taxon>Sphingobacteriales</taxon>
        <taxon>Sphingobacteriaceae</taxon>
        <taxon>Pedobacter</taxon>
    </lineage>
</organism>
<dbReference type="RefSeq" id="WP_073239012.1">
    <property type="nucleotide sequence ID" value="NZ_FQUQ01000010.1"/>
</dbReference>
<dbReference type="Proteomes" id="UP000184287">
    <property type="component" value="Unassembled WGS sequence"/>
</dbReference>
<keyword evidence="1" id="KW-0808">Transferase</keyword>
<dbReference type="InterPro" id="IPR020022">
    <property type="entry name" value="N-acetyl_sugar_amidoTrfase"/>
</dbReference>
<protein>
    <submittedName>
        <fullName evidence="1">N-acetyl sugar amidotransferase</fullName>
    </submittedName>
</protein>
<name>A0A1M5PQK3_9SPHI</name>
<dbReference type="OrthoDB" id="702at2"/>
<evidence type="ECO:0000313" key="1">
    <source>
        <dbReference type="EMBL" id="SHH04002.1"/>
    </source>
</evidence>
<reference evidence="2" key="1">
    <citation type="submission" date="2016-11" db="EMBL/GenBank/DDBJ databases">
        <authorList>
            <person name="Varghese N."/>
            <person name="Submissions S."/>
        </authorList>
    </citation>
    <scope>NUCLEOTIDE SEQUENCE [LARGE SCALE GENOMIC DNA]</scope>
    <source>
        <strain evidence="2">DSM 16990</strain>
    </source>
</reference>
<gene>
    <name evidence="1" type="ORF">SAMN04488522_11048</name>
</gene>
<dbReference type="SUPFAM" id="SSF52402">
    <property type="entry name" value="Adenine nucleotide alpha hydrolases-like"/>
    <property type="match status" value="1"/>
</dbReference>
<dbReference type="AlphaFoldDB" id="A0A1M5PQK3"/>
<dbReference type="NCBIfam" id="TIGR03573">
    <property type="entry name" value="WbuX"/>
    <property type="match status" value="1"/>
</dbReference>
<accession>A0A1M5PQK3</accession>
<dbReference type="EMBL" id="FQUQ01000010">
    <property type="protein sequence ID" value="SHH04002.1"/>
    <property type="molecule type" value="Genomic_DNA"/>
</dbReference>
<dbReference type="GO" id="GO:0016740">
    <property type="term" value="F:transferase activity"/>
    <property type="evidence" value="ECO:0007669"/>
    <property type="project" value="UniProtKB-KW"/>
</dbReference>